<keyword evidence="7" id="KW-1185">Reference proteome</keyword>
<dbReference type="InterPro" id="IPR040170">
    <property type="entry name" value="Cytosol_ACT"/>
</dbReference>
<dbReference type="PANTHER" id="PTHR11049">
    <property type="entry name" value="ACYL COENZYME A THIOESTER HYDROLASE"/>
    <property type="match status" value="1"/>
</dbReference>
<dbReference type="SUPFAM" id="SSF54637">
    <property type="entry name" value="Thioesterase/thiol ester dehydrase-isomerase"/>
    <property type="match status" value="1"/>
</dbReference>
<keyword evidence="2 3" id="KW-0378">Hydrolase</keyword>
<dbReference type="GO" id="GO:0009062">
    <property type="term" value="P:fatty acid catabolic process"/>
    <property type="evidence" value="ECO:0007669"/>
    <property type="project" value="TreeGrafter"/>
</dbReference>
<dbReference type="CDD" id="cd03442">
    <property type="entry name" value="BFIT_BACH"/>
    <property type="match status" value="1"/>
</dbReference>
<evidence type="ECO:0000256" key="1">
    <source>
        <dbReference type="ARBA" id="ARBA00010458"/>
    </source>
</evidence>
<dbReference type="Proteomes" id="UP000321945">
    <property type="component" value="Unassembled WGS sequence"/>
</dbReference>
<comment type="similarity">
    <text evidence="1">Belongs to the acyl coenzyme A hydrolase family.</text>
</comment>
<dbReference type="OrthoDB" id="9791628at2"/>
<protein>
    <submittedName>
        <fullName evidence="6">Acyl-CoA thioesterase</fullName>
    </submittedName>
</protein>
<evidence type="ECO:0000256" key="4">
    <source>
        <dbReference type="SAM" id="MobiDB-lite"/>
    </source>
</evidence>
<accession>A0A5C6YPA8</accession>
<dbReference type="Pfam" id="PF03061">
    <property type="entry name" value="4HBT"/>
    <property type="match status" value="1"/>
</dbReference>
<dbReference type="InterPro" id="IPR029069">
    <property type="entry name" value="HotDog_dom_sf"/>
</dbReference>
<dbReference type="EMBL" id="VORU01000006">
    <property type="protein sequence ID" value="TXD69159.1"/>
    <property type="molecule type" value="Genomic_DNA"/>
</dbReference>
<reference evidence="6 7" key="1">
    <citation type="submission" date="2019-08" db="EMBL/GenBank/DDBJ databases">
        <title>Genome of Aequorivita lipolytica Y10-2 (type strain).</title>
        <authorList>
            <person name="Bowman J.P."/>
        </authorList>
    </citation>
    <scope>NUCLEOTIDE SEQUENCE [LARGE SCALE GENOMIC DNA]</scope>
    <source>
        <strain evidence="6 7">Y10-2</strain>
    </source>
</reference>
<evidence type="ECO:0000256" key="2">
    <source>
        <dbReference type="ARBA" id="ARBA00022801"/>
    </source>
</evidence>
<dbReference type="Gene3D" id="3.10.129.10">
    <property type="entry name" value="Hotdog Thioesterase"/>
    <property type="match status" value="1"/>
</dbReference>
<dbReference type="InterPro" id="IPR033120">
    <property type="entry name" value="HOTDOG_ACOT"/>
</dbReference>
<dbReference type="AlphaFoldDB" id="A0A5C6YPA8"/>
<feature type="domain" description="HotDog ACOT-type" evidence="5">
    <location>
        <begin position="1"/>
        <end position="109"/>
    </location>
</feature>
<dbReference type="PANTHER" id="PTHR11049:SF31">
    <property type="entry name" value="HOTDOG ACOT-TYPE DOMAIN-CONTAINING PROTEIN"/>
    <property type="match status" value="1"/>
</dbReference>
<dbReference type="GO" id="GO:0005829">
    <property type="term" value="C:cytosol"/>
    <property type="evidence" value="ECO:0007669"/>
    <property type="project" value="TreeGrafter"/>
</dbReference>
<name>A0A5C6YPA8_9FLAO</name>
<dbReference type="RefSeq" id="WP_111815870.1">
    <property type="nucleotide sequence ID" value="NZ_CBCRZQ010000005.1"/>
</dbReference>
<evidence type="ECO:0000259" key="5">
    <source>
        <dbReference type="PROSITE" id="PS51770"/>
    </source>
</evidence>
<comment type="caution">
    <text evidence="6">The sequence shown here is derived from an EMBL/GenBank/DDBJ whole genome shotgun (WGS) entry which is preliminary data.</text>
</comment>
<gene>
    <name evidence="6" type="ORF">ESV24_08945</name>
</gene>
<dbReference type="GO" id="GO:0052816">
    <property type="term" value="F:long-chain fatty acyl-CoA hydrolase activity"/>
    <property type="evidence" value="ECO:0007669"/>
    <property type="project" value="TreeGrafter"/>
</dbReference>
<feature type="region of interest" description="Disordered" evidence="4">
    <location>
        <begin position="108"/>
        <end position="129"/>
    </location>
</feature>
<dbReference type="PROSITE" id="PS51770">
    <property type="entry name" value="HOTDOG_ACOT"/>
    <property type="match status" value="1"/>
</dbReference>
<dbReference type="GO" id="GO:0006637">
    <property type="term" value="P:acyl-CoA metabolic process"/>
    <property type="evidence" value="ECO:0007669"/>
    <property type="project" value="TreeGrafter"/>
</dbReference>
<evidence type="ECO:0000313" key="6">
    <source>
        <dbReference type="EMBL" id="TXD69159.1"/>
    </source>
</evidence>
<feature type="compositionally biased region" description="Basic and acidic residues" evidence="4">
    <location>
        <begin position="116"/>
        <end position="129"/>
    </location>
</feature>
<evidence type="ECO:0000256" key="3">
    <source>
        <dbReference type="PROSITE-ProRule" id="PRU01106"/>
    </source>
</evidence>
<proteinExistence type="inferred from homology"/>
<dbReference type="InterPro" id="IPR006683">
    <property type="entry name" value="Thioestr_dom"/>
</dbReference>
<sequence>MNFHTRKWIKPEDLNPNETLFGGRLLEWIDEEAALYSIIQLENPRTVTKFMSEINFRSSAKKGDIIEIGLEVTKFGRTSITLACEVRNKMTREVIISIDKIIMVSLDDDGNSSPHGKTETEYVKDRLAK</sequence>
<dbReference type="FunFam" id="3.10.129.10:FF:000040">
    <property type="entry name" value="Acyl-CoA thioesterase"/>
    <property type="match status" value="1"/>
</dbReference>
<evidence type="ECO:0000313" key="7">
    <source>
        <dbReference type="Proteomes" id="UP000321945"/>
    </source>
</evidence>
<organism evidence="6 7">
    <name type="scientific">Aequorivita lipolytica</name>
    <dbReference type="NCBI Taxonomy" id="153267"/>
    <lineage>
        <taxon>Bacteria</taxon>
        <taxon>Pseudomonadati</taxon>
        <taxon>Bacteroidota</taxon>
        <taxon>Flavobacteriia</taxon>
        <taxon>Flavobacteriales</taxon>
        <taxon>Flavobacteriaceae</taxon>
        <taxon>Aequorivita</taxon>
    </lineage>
</organism>